<dbReference type="InterPro" id="IPR020288">
    <property type="entry name" value="Sheath_initiator"/>
</dbReference>
<dbReference type="Pfam" id="PF10934">
    <property type="entry name" value="Sheath_initiator"/>
    <property type="match status" value="1"/>
</dbReference>
<accession>A0ABS4FW38</accession>
<comment type="caution">
    <text evidence="1">The sequence shown here is derived from an EMBL/GenBank/DDBJ whole genome shotgun (WGS) entry which is preliminary data.</text>
</comment>
<dbReference type="RefSeq" id="WP_210090390.1">
    <property type="nucleotide sequence ID" value="NZ_JAGGKG010000018.1"/>
</dbReference>
<reference evidence="1 2" key="1">
    <citation type="submission" date="2021-03" db="EMBL/GenBank/DDBJ databases">
        <title>Genomic Encyclopedia of Type Strains, Phase IV (KMG-IV): sequencing the most valuable type-strain genomes for metagenomic binning, comparative biology and taxonomic classification.</title>
        <authorList>
            <person name="Goeker M."/>
        </authorList>
    </citation>
    <scope>NUCLEOTIDE SEQUENCE [LARGE SCALE GENOMIC DNA]</scope>
    <source>
        <strain evidence="1 2">DSM 14349</strain>
    </source>
</reference>
<dbReference type="Proteomes" id="UP001519272">
    <property type="component" value="Unassembled WGS sequence"/>
</dbReference>
<dbReference type="Gene3D" id="3.10.450.40">
    <property type="match status" value="1"/>
</dbReference>
<gene>
    <name evidence="1" type="ORF">J2Z32_003462</name>
</gene>
<sequence length="131" mass="14784">MIPIGGDIEDAQEVIETSRTYNIDWANGRSQGITDGLQAIRQVVYKILQTVRFDHLIYDDDYGSELQGLQGRSEGYVRSEIQRRITEALLQDERISSIEDFTINITGDEALCSFRVVSTFGDFRSEVTASV</sequence>
<evidence type="ECO:0000313" key="2">
    <source>
        <dbReference type="Proteomes" id="UP001519272"/>
    </source>
</evidence>
<dbReference type="EMBL" id="JAGGKG010000018">
    <property type="protein sequence ID" value="MBP1906798.1"/>
    <property type="molecule type" value="Genomic_DNA"/>
</dbReference>
<protein>
    <submittedName>
        <fullName evidence="1">Phage baseplate assembly protein W</fullName>
    </submittedName>
</protein>
<keyword evidence="2" id="KW-1185">Reference proteome</keyword>
<organism evidence="1 2">
    <name type="scientific">Paenibacillus turicensis</name>
    <dbReference type="NCBI Taxonomy" id="160487"/>
    <lineage>
        <taxon>Bacteria</taxon>
        <taxon>Bacillati</taxon>
        <taxon>Bacillota</taxon>
        <taxon>Bacilli</taxon>
        <taxon>Bacillales</taxon>
        <taxon>Paenibacillaceae</taxon>
        <taxon>Paenibacillus</taxon>
    </lineage>
</organism>
<evidence type="ECO:0000313" key="1">
    <source>
        <dbReference type="EMBL" id="MBP1906798.1"/>
    </source>
</evidence>
<proteinExistence type="predicted"/>
<name>A0ABS4FW38_9BACL</name>
<dbReference type="SUPFAM" id="SSF160719">
    <property type="entry name" value="gpW/gp25-like"/>
    <property type="match status" value="1"/>
</dbReference>